<feature type="region of interest" description="Disordered" evidence="1">
    <location>
        <begin position="1"/>
        <end position="201"/>
    </location>
</feature>
<feature type="region of interest" description="Disordered" evidence="1">
    <location>
        <begin position="257"/>
        <end position="482"/>
    </location>
</feature>
<gene>
    <name evidence="2" type="ORF">HF086_006540</name>
</gene>
<feature type="compositionally biased region" description="Basic residues" evidence="1">
    <location>
        <begin position="105"/>
        <end position="117"/>
    </location>
</feature>
<feature type="compositionally biased region" description="Polar residues" evidence="1">
    <location>
        <begin position="352"/>
        <end position="361"/>
    </location>
</feature>
<feature type="compositionally biased region" description="Low complexity" evidence="1">
    <location>
        <begin position="131"/>
        <end position="140"/>
    </location>
</feature>
<evidence type="ECO:0000313" key="2">
    <source>
        <dbReference type="EMBL" id="KAH9638360.1"/>
    </source>
</evidence>
<comment type="caution">
    <text evidence="2">The sequence shown here is derived from an EMBL/GenBank/DDBJ whole genome shotgun (WGS) entry which is preliminary data.</text>
</comment>
<dbReference type="EMBL" id="JACEFF010000402">
    <property type="protein sequence ID" value="KAH9638360.1"/>
    <property type="molecule type" value="Genomic_DNA"/>
</dbReference>
<name>A0A922SHZ0_SPOEX</name>
<dbReference type="Proteomes" id="UP000814243">
    <property type="component" value="Unassembled WGS sequence"/>
</dbReference>
<feature type="region of interest" description="Disordered" evidence="1">
    <location>
        <begin position="555"/>
        <end position="584"/>
    </location>
</feature>
<feature type="region of interest" description="Disordered" evidence="1">
    <location>
        <begin position="216"/>
        <end position="239"/>
    </location>
</feature>
<protein>
    <submittedName>
        <fullName evidence="2">Uncharacterized protein</fullName>
    </submittedName>
</protein>
<feature type="compositionally biased region" description="Basic residues" evidence="1">
    <location>
        <begin position="567"/>
        <end position="584"/>
    </location>
</feature>
<proteinExistence type="predicted"/>
<evidence type="ECO:0000313" key="3">
    <source>
        <dbReference type="Proteomes" id="UP000814243"/>
    </source>
</evidence>
<sequence length="584" mass="63117">MSLKKAGAGGAAGAGEGRAVQMRRPTNRRGKQAPTPPKRTSLLSSCSSFRESQYAADDAAPEDPPAPLNGGGGGAGGARGREASSEGSLAEGTPDTDESGGEPRHRNKRRHHAHHAQHAAPPDQPHHKPRQAAAPAGRAGFPPPPADLPPPPEDPQPPPPPPPPDCCRDAGTDTGDRGLDALPLPPPLAHDRDDDKLAKKNMKEMLELKLVAEIKERADKKKHRQKDSPPPDELVDMHTSFGDPVTRLVSELSESLNMDALRRKPETATAAARHHDDAKETVSPIDLKASLRKTAYNNSVDQKSTEIKNSTDFKAQLKKVETNKKNLATSKDVEESGRAIIDFKSRLRKVESSTPATNGTSKKPERSPEEQRDEERKRTESGSLETSGGDDDDKRRSTGSISSLKKLWESKETDERLSPKARSRPDEPDASPEERGAGVARAGSVARRRDDKPAVPCKPPVKGKPAKQGIYATPLQPAPDDADDADLLAALRNTLDWCTNEVRRGGGRGSLWRLQTSERVARLGGAVAAAGDARRCSPALRLQLRAAAARLDAEARARLPRAPQPPPRRRRRARAQGPRRHRAQ</sequence>
<feature type="compositionally biased region" description="Basic and acidic residues" evidence="1">
    <location>
        <begin position="166"/>
        <end position="179"/>
    </location>
</feature>
<evidence type="ECO:0000256" key="1">
    <source>
        <dbReference type="SAM" id="MobiDB-lite"/>
    </source>
</evidence>
<feature type="compositionally biased region" description="Basic and acidic residues" evidence="1">
    <location>
        <begin position="331"/>
        <end position="351"/>
    </location>
</feature>
<feature type="compositionally biased region" description="Basic and acidic residues" evidence="1">
    <location>
        <begin position="406"/>
        <end position="436"/>
    </location>
</feature>
<feature type="compositionally biased region" description="Gly residues" evidence="1">
    <location>
        <begin position="7"/>
        <end position="16"/>
    </location>
</feature>
<accession>A0A922SHZ0</accession>
<organism evidence="2 3">
    <name type="scientific">Spodoptera exigua</name>
    <name type="common">Beet armyworm</name>
    <name type="synonym">Noctua fulgens</name>
    <dbReference type="NCBI Taxonomy" id="7107"/>
    <lineage>
        <taxon>Eukaryota</taxon>
        <taxon>Metazoa</taxon>
        <taxon>Ecdysozoa</taxon>
        <taxon>Arthropoda</taxon>
        <taxon>Hexapoda</taxon>
        <taxon>Insecta</taxon>
        <taxon>Pterygota</taxon>
        <taxon>Neoptera</taxon>
        <taxon>Endopterygota</taxon>
        <taxon>Lepidoptera</taxon>
        <taxon>Glossata</taxon>
        <taxon>Ditrysia</taxon>
        <taxon>Noctuoidea</taxon>
        <taxon>Noctuidae</taxon>
        <taxon>Amphipyrinae</taxon>
        <taxon>Spodoptera</taxon>
    </lineage>
</organism>
<feature type="compositionally biased region" description="Gly residues" evidence="1">
    <location>
        <begin position="69"/>
        <end position="78"/>
    </location>
</feature>
<feature type="compositionally biased region" description="Basic and acidic residues" evidence="1">
    <location>
        <begin position="362"/>
        <end position="380"/>
    </location>
</feature>
<dbReference type="AlphaFoldDB" id="A0A922SHZ0"/>
<feature type="compositionally biased region" description="Basic and acidic residues" evidence="1">
    <location>
        <begin position="189"/>
        <end position="201"/>
    </location>
</feature>
<feature type="non-terminal residue" evidence="2">
    <location>
        <position position="1"/>
    </location>
</feature>
<reference evidence="2" key="1">
    <citation type="journal article" date="2021" name="G3 (Bethesda)">
        <title>Genome and transcriptome analysis of the beet armyworm Spodoptera exigua reveals targets for pest control. .</title>
        <authorList>
            <person name="Simon S."/>
            <person name="Breeschoten T."/>
            <person name="Jansen H.J."/>
            <person name="Dirks R.P."/>
            <person name="Schranz M.E."/>
            <person name="Ros V.I.D."/>
        </authorList>
    </citation>
    <scope>NUCLEOTIDE SEQUENCE</scope>
    <source>
        <strain evidence="2">TB_SE_WUR_2020</strain>
    </source>
</reference>
<feature type="compositionally biased region" description="Pro residues" evidence="1">
    <location>
        <begin position="141"/>
        <end position="165"/>
    </location>
</feature>